<evidence type="ECO:0000313" key="3">
    <source>
        <dbReference type="Proteomes" id="UP000887568"/>
    </source>
</evidence>
<dbReference type="GeneID" id="119725929"/>
<dbReference type="OMA" id="SGDCTES"/>
<feature type="signal peptide" evidence="1">
    <location>
        <begin position="1"/>
        <end position="18"/>
    </location>
</feature>
<organism evidence="2 3">
    <name type="scientific">Patiria miniata</name>
    <name type="common">Bat star</name>
    <name type="synonym">Asterina miniata</name>
    <dbReference type="NCBI Taxonomy" id="46514"/>
    <lineage>
        <taxon>Eukaryota</taxon>
        <taxon>Metazoa</taxon>
        <taxon>Echinodermata</taxon>
        <taxon>Eleutherozoa</taxon>
        <taxon>Asterozoa</taxon>
        <taxon>Asteroidea</taxon>
        <taxon>Valvatacea</taxon>
        <taxon>Valvatida</taxon>
        <taxon>Asterinidae</taxon>
        <taxon>Patiria</taxon>
    </lineage>
</organism>
<reference evidence="2" key="1">
    <citation type="submission" date="2022-11" db="UniProtKB">
        <authorList>
            <consortium name="EnsemblMetazoa"/>
        </authorList>
    </citation>
    <scope>IDENTIFICATION</scope>
</reference>
<sequence length="121" mass="12797">MKILCLVLVVALLQYSAAVPSTCQTCVDGVACSKLDWATKENCATPNNVGCYRQLRNDILLKAGCANAAMKKAAGDKNGECDTSNDIRTCFCDDKDDCNSASFIKLSVLALAAALAAALWL</sequence>
<dbReference type="Proteomes" id="UP000887568">
    <property type="component" value="Unplaced"/>
</dbReference>
<evidence type="ECO:0000313" key="2">
    <source>
        <dbReference type="EnsemblMetazoa" id="XP_038053470.1"/>
    </source>
</evidence>
<dbReference type="EnsemblMetazoa" id="XM_038197542.1">
    <property type="protein sequence ID" value="XP_038053470.1"/>
    <property type="gene ID" value="LOC119725929"/>
</dbReference>
<keyword evidence="1" id="KW-0732">Signal</keyword>
<feature type="chain" id="PRO_5038275635" evidence="1">
    <location>
        <begin position="19"/>
        <end position="121"/>
    </location>
</feature>
<keyword evidence="3" id="KW-1185">Reference proteome</keyword>
<protein>
    <submittedName>
        <fullName evidence="2">Uncharacterized protein</fullName>
    </submittedName>
</protein>
<name>A0A913ZQQ8_PATMI</name>
<evidence type="ECO:0000256" key="1">
    <source>
        <dbReference type="SAM" id="SignalP"/>
    </source>
</evidence>
<proteinExistence type="predicted"/>
<dbReference type="AlphaFoldDB" id="A0A913ZQQ8"/>
<dbReference type="RefSeq" id="XP_038053470.1">
    <property type="nucleotide sequence ID" value="XM_038197542.1"/>
</dbReference>
<dbReference type="RefSeq" id="XP_038053471.1">
    <property type="nucleotide sequence ID" value="XM_038197543.1"/>
</dbReference>
<dbReference type="EnsemblMetazoa" id="XM_038197543.1">
    <property type="protein sequence ID" value="XP_038053471.1"/>
    <property type="gene ID" value="LOC119725929"/>
</dbReference>
<accession>A0A913ZQQ8</accession>